<dbReference type="Proteomes" id="UP001642501">
    <property type="component" value="Unassembled WGS sequence"/>
</dbReference>
<sequence>MSSANSPDTKKAMAEFTNDDRSGERLAALLKVQSDYKFTDELLREACRGECPLH</sequence>
<dbReference type="EMBL" id="CAWUOM010000211">
    <property type="protein sequence ID" value="CAK7275246.1"/>
    <property type="molecule type" value="Genomic_DNA"/>
</dbReference>
<protein>
    <submittedName>
        <fullName evidence="1">Uncharacterized protein</fullName>
    </submittedName>
</protein>
<accession>A0ABP0E6E4</accession>
<reference evidence="1 2" key="1">
    <citation type="submission" date="2024-01" db="EMBL/GenBank/DDBJ databases">
        <authorList>
            <person name="Allen C."/>
            <person name="Tagirdzhanova G."/>
        </authorList>
    </citation>
    <scope>NUCLEOTIDE SEQUENCE [LARGE SCALE GENOMIC DNA]</scope>
    <source>
        <strain evidence="1 2">CBS 573.63</strain>
    </source>
</reference>
<evidence type="ECO:0000313" key="2">
    <source>
        <dbReference type="Proteomes" id="UP001642501"/>
    </source>
</evidence>
<organism evidence="1 2">
    <name type="scientific">Sporothrix epigloea</name>
    <dbReference type="NCBI Taxonomy" id="1892477"/>
    <lineage>
        <taxon>Eukaryota</taxon>
        <taxon>Fungi</taxon>
        <taxon>Dikarya</taxon>
        <taxon>Ascomycota</taxon>
        <taxon>Pezizomycotina</taxon>
        <taxon>Sordariomycetes</taxon>
        <taxon>Sordariomycetidae</taxon>
        <taxon>Ophiostomatales</taxon>
        <taxon>Ophiostomataceae</taxon>
        <taxon>Sporothrix</taxon>
    </lineage>
</organism>
<proteinExistence type="predicted"/>
<gene>
    <name evidence="1" type="ORF">SEPCBS57363_006583</name>
</gene>
<evidence type="ECO:0000313" key="1">
    <source>
        <dbReference type="EMBL" id="CAK7275246.1"/>
    </source>
</evidence>
<name>A0ABP0E6E4_9PEZI</name>
<keyword evidence="2" id="KW-1185">Reference proteome</keyword>
<comment type="caution">
    <text evidence="1">The sequence shown here is derived from an EMBL/GenBank/DDBJ whole genome shotgun (WGS) entry which is preliminary data.</text>
</comment>